<organism evidence="1 2">
    <name type="scientific">Couchioplanes caeruleus subsp. caeruleus</name>
    <dbReference type="NCBI Taxonomy" id="56427"/>
    <lineage>
        <taxon>Bacteria</taxon>
        <taxon>Bacillati</taxon>
        <taxon>Actinomycetota</taxon>
        <taxon>Actinomycetes</taxon>
        <taxon>Micromonosporales</taxon>
        <taxon>Micromonosporaceae</taxon>
        <taxon>Couchioplanes</taxon>
    </lineage>
</organism>
<dbReference type="PANTHER" id="PTHR39210">
    <property type="entry name" value="HEPARIN-SULFATE LYASE"/>
    <property type="match status" value="1"/>
</dbReference>
<evidence type="ECO:0000313" key="1">
    <source>
        <dbReference type="EMBL" id="OJF09796.1"/>
    </source>
</evidence>
<dbReference type="PANTHER" id="PTHR39210:SF1">
    <property type="entry name" value="HEPARIN-SULFATE LYASE"/>
    <property type="match status" value="1"/>
</dbReference>
<evidence type="ECO:0000313" key="2">
    <source>
        <dbReference type="Proteomes" id="UP000182486"/>
    </source>
</evidence>
<dbReference type="RefSeq" id="WP_071809813.1">
    <property type="nucleotide sequence ID" value="NZ_MEIA01000545.1"/>
</dbReference>
<dbReference type="InterPro" id="IPR008929">
    <property type="entry name" value="Chondroitin_lyas"/>
</dbReference>
<dbReference type="SUPFAM" id="SSF48230">
    <property type="entry name" value="Chondroitin AC/alginate lyase"/>
    <property type="match status" value="1"/>
</dbReference>
<reference evidence="1 2" key="1">
    <citation type="submission" date="2016-09" db="EMBL/GenBank/DDBJ databases">
        <title>Couchioplanes caeruleus draft genome sequence.</title>
        <authorList>
            <person name="Sheehan J."/>
            <person name="Caffrey P."/>
        </authorList>
    </citation>
    <scope>NUCLEOTIDE SEQUENCE [LARGE SCALE GENOMIC DNA]</scope>
    <source>
        <strain evidence="1 2">DSM 43634</strain>
    </source>
</reference>
<sequence>MTEDPDALLDLYRAGTVRAQLADPTASARCGAAAPGPVPDGEDIVVKLSPAAPFTVGKINPTTWRRPPVADPTWRMGYEGLMWMRPLARRAAMDGQTKSLDALVDQVVSFHAKNPDPKSNSYGWDEGTALRRLETENCLYALTGSEKLRKPIFNDVNVLLGFRYYGPPYAPVHNHGLMANLQIIRAGDHLHRADWTKRASDRLVAEAPLAFSKRGVIWEQASQYQVVNADLWDQAARTLAESPGTGAAVTSIRRSVANARTAFTWMTEPDGKIVQIGDSEKIDGEAANPSRAPRTFRDDQTGWIIGRWSWTDPKTSYYTIRYGPSRRAHGHHDRAGGVTYTAKGVRVLVGPGKYNYDRKNNFYAYQISAQSHNVPIPAKGKAGNGASTVSGSVAQAAAHAWTIKNTVYGTGRAHSRNVNVNRDASRMTVTDKFPKAQLWRQYWHLDPQWRRVSGVKNGKTLVFAHPSGRKLRITTTGAVSGFVKGITRPPAGWHYPSFGNRVQAYEIVIRSTAPTLTTTFTVS</sequence>
<protein>
    <recommendedName>
        <fullName evidence="3">Heparinase II/III-like protein</fullName>
    </recommendedName>
</protein>
<dbReference type="AlphaFoldDB" id="A0A1K0GG22"/>
<keyword evidence="2" id="KW-1185">Reference proteome</keyword>
<name>A0A1K0GG22_9ACTN</name>
<dbReference type="Gene3D" id="2.70.98.70">
    <property type="match status" value="1"/>
</dbReference>
<comment type="caution">
    <text evidence="1">The sequence shown here is derived from an EMBL/GenBank/DDBJ whole genome shotgun (WGS) entry which is preliminary data.</text>
</comment>
<proteinExistence type="predicted"/>
<gene>
    <name evidence="1" type="ORF">BG844_35590</name>
</gene>
<dbReference type="EMBL" id="MEIA01000545">
    <property type="protein sequence ID" value="OJF09796.1"/>
    <property type="molecule type" value="Genomic_DNA"/>
</dbReference>
<dbReference type="Gene3D" id="1.50.10.100">
    <property type="entry name" value="Chondroitin AC/alginate lyase"/>
    <property type="match status" value="1"/>
</dbReference>
<dbReference type="Proteomes" id="UP000182486">
    <property type="component" value="Unassembled WGS sequence"/>
</dbReference>
<accession>A0A1K0GG22</accession>
<evidence type="ECO:0008006" key="3">
    <source>
        <dbReference type="Google" id="ProtNLM"/>
    </source>
</evidence>